<evidence type="ECO:0000313" key="10">
    <source>
        <dbReference type="Proteomes" id="UP000026960"/>
    </source>
</evidence>
<organism evidence="9">
    <name type="scientific">Oryza barthii</name>
    <dbReference type="NCBI Taxonomy" id="65489"/>
    <lineage>
        <taxon>Eukaryota</taxon>
        <taxon>Viridiplantae</taxon>
        <taxon>Streptophyta</taxon>
        <taxon>Embryophyta</taxon>
        <taxon>Tracheophyta</taxon>
        <taxon>Spermatophyta</taxon>
        <taxon>Magnoliopsida</taxon>
        <taxon>Liliopsida</taxon>
        <taxon>Poales</taxon>
        <taxon>Poaceae</taxon>
        <taxon>BOP clade</taxon>
        <taxon>Oryzoideae</taxon>
        <taxon>Oryzeae</taxon>
        <taxon>Oryzinae</taxon>
        <taxon>Oryza</taxon>
    </lineage>
</organism>
<evidence type="ECO:0000259" key="7">
    <source>
        <dbReference type="Pfam" id="PF06813"/>
    </source>
</evidence>
<dbReference type="PANTHER" id="PTHR21576">
    <property type="entry name" value="UNCHARACTERIZED NODULIN-LIKE PROTEIN"/>
    <property type="match status" value="1"/>
</dbReference>
<comment type="subcellular location">
    <subcellularLocation>
        <location evidence="1">Membrane</location>
        <topology evidence="1">Multi-pass membrane protein</topology>
    </subcellularLocation>
</comment>
<feature type="transmembrane region" description="Helical" evidence="6">
    <location>
        <begin position="117"/>
        <end position="136"/>
    </location>
</feature>
<reference evidence="9" key="1">
    <citation type="journal article" date="2009" name="Rice">
        <title>De Novo Next Generation Sequencing of Plant Genomes.</title>
        <authorList>
            <person name="Rounsley S."/>
            <person name="Marri P.R."/>
            <person name="Yu Y."/>
            <person name="He R."/>
            <person name="Sisneros N."/>
            <person name="Goicoechea J.L."/>
            <person name="Lee S.J."/>
            <person name="Angelova A."/>
            <person name="Kudrna D."/>
            <person name="Luo M."/>
            <person name="Affourtit J."/>
            <person name="Desany B."/>
            <person name="Knight J."/>
            <person name="Niazi F."/>
            <person name="Egholm M."/>
            <person name="Wing R.A."/>
        </authorList>
    </citation>
    <scope>NUCLEOTIDE SEQUENCE [LARGE SCALE GENOMIC DNA]</scope>
    <source>
        <strain evidence="9">cv. IRGC 105608</strain>
    </source>
</reference>
<keyword evidence="4 6" id="KW-0472">Membrane</keyword>
<evidence type="ECO:0000256" key="6">
    <source>
        <dbReference type="SAM" id="Phobius"/>
    </source>
</evidence>
<evidence type="ECO:0000256" key="5">
    <source>
        <dbReference type="SAM" id="MobiDB-lite"/>
    </source>
</evidence>
<evidence type="ECO:0000256" key="2">
    <source>
        <dbReference type="ARBA" id="ARBA00022692"/>
    </source>
</evidence>
<protein>
    <submittedName>
        <fullName evidence="9">Uncharacterized protein</fullName>
    </submittedName>
</protein>
<dbReference type="PANTHER" id="PTHR21576:SF30">
    <property type="entry name" value="NODULIN-LIKE FAMILY PROTEIN, EXPRESSED"/>
    <property type="match status" value="1"/>
</dbReference>
<evidence type="ECO:0000256" key="3">
    <source>
        <dbReference type="ARBA" id="ARBA00022989"/>
    </source>
</evidence>
<dbReference type="HOGENOM" id="CLU_021715_0_0_1"/>
<feature type="transmembrane region" description="Helical" evidence="6">
    <location>
        <begin position="175"/>
        <end position="196"/>
    </location>
</feature>
<feature type="transmembrane region" description="Helical" evidence="6">
    <location>
        <begin position="358"/>
        <end position="376"/>
    </location>
</feature>
<feature type="transmembrane region" description="Helical" evidence="6">
    <location>
        <begin position="333"/>
        <end position="352"/>
    </location>
</feature>
<sequence length="507" mass="53837">MVFGAGAGGGGRPWPRLGKMPAAALFAKQVVTGRWFMMLACMVIMSASGGTNIFSIYSGALKSSLGYDQRTLNTLSFFKNFPESRGIVLGLLKGFVGLSGAIFTQLYVAIYGDDAKSLVLLIAWLPAAISILFVHTVRIMPNGPIFSFLYISFAVASYLLVMIVLQKTISFSHAAYAATAIVLLLLLLLLPLAVVIRQELRIRREADVQETLPAAAPPPQPVVETPPPPPASTCGVGSCLKRTFNPPAHGEDYTVPQAALSVDMVVLFVCAICGAGGSLTAIDNMGQISQSLGYPARSVNTFASLINIWMYAGRAGVGSLSELLLSRYRFPRPLMLTLVLVVSSAGYLLIALGVPHGLYAASVVVGFSFGGLYTLLFSIVSEVFGLKYYATLYNLGMVASPIGAYIFNVRVAGALYDAEAARQNGGGGAGHRACAGVRCFRASFLIVTAATFFAVIVSLVLVWRTRGFYRGDIYARFKAAAPALAAEGHRGEVTPEEASGTKLHNST</sequence>
<proteinExistence type="predicted"/>
<dbReference type="PaxDb" id="65489-OBART10G03720.1"/>
<feature type="transmembrane region" description="Helical" evidence="6">
    <location>
        <begin position="87"/>
        <end position="111"/>
    </location>
</feature>
<feature type="domain" description="Nodulin-like" evidence="7">
    <location>
        <begin position="79"/>
        <end position="196"/>
    </location>
</feature>
<feature type="transmembrane region" description="Helical" evidence="6">
    <location>
        <begin position="148"/>
        <end position="169"/>
    </location>
</feature>
<reference evidence="9" key="2">
    <citation type="submission" date="2015-03" db="UniProtKB">
        <authorList>
            <consortium name="EnsemblPlants"/>
        </authorList>
    </citation>
    <scope>IDENTIFICATION</scope>
</reference>
<feature type="transmembrane region" description="Helical" evidence="6">
    <location>
        <begin position="35"/>
        <end position="57"/>
    </location>
</feature>
<dbReference type="InterPro" id="IPR056555">
    <property type="entry name" value="NFD4_C"/>
</dbReference>
<accession>A0A0D3HBL7</accession>
<keyword evidence="2 6" id="KW-0812">Transmembrane</keyword>
<feature type="transmembrane region" description="Helical" evidence="6">
    <location>
        <begin position="264"/>
        <end position="282"/>
    </location>
</feature>
<dbReference type="Pfam" id="PF06813">
    <property type="entry name" value="Nodulin-like"/>
    <property type="match status" value="1"/>
</dbReference>
<dbReference type="InterPro" id="IPR010658">
    <property type="entry name" value="Nodulin-like"/>
</dbReference>
<name>A0A0D3HBL7_9ORYZ</name>
<feature type="domain" description="NFD4 C-terminal" evidence="8">
    <location>
        <begin position="263"/>
        <end position="469"/>
    </location>
</feature>
<feature type="transmembrane region" description="Helical" evidence="6">
    <location>
        <begin position="388"/>
        <end position="407"/>
    </location>
</feature>
<keyword evidence="10" id="KW-1185">Reference proteome</keyword>
<dbReference type="SUPFAM" id="SSF103473">
    <property type="entry name" value="MFS general substrate transporter"/>
    <property type="match status" value="1"/>
</dbReference>
<feature type="region of interest" description="Disordered" evidence="5">
    <location>
        <begin position="488"/>
        <end position="507"/>
    </location>
</feature>
<dbReference type="Proteomes" id="UP000026960">
    <property type="component" value="Chromosome 10"/>
</dbReference>
<dbReference type="Pfam" id="PF23262">
    <property type="entry name" value="NFD4_C"/>
    <property type="match status" value="1"/>
</dbReference>
<dbReference type="STRING" id="65489.A0A0D3HBL7"/>
<evidence type="ECO:0000256" key="1">
    <source>
        <dbReference type="ARBA" id="ARBA00004141"/>
    </source>
</evidence>
<dbReference type="InterPro" id="IPR036259">
    <property type="entry name" value="MFS_trans_sf"/>
</dbReference>
<dbReference type="Gramene" id="OBART10G03720.1">
    <property type="protein sequence ID" value="OBART10G03720.1"/>
    <property type="gene ID" value="OBART10G03720"/>
</dbReference>
<dbReference type="eggNOG" id="ENOG502QRB8">
    <property type="taxonomic scope" value="Eukaryota"/>
</dbReference>
<keyword evidence="3 6" id="KW-1133">Transmembrane helix</keyword>
<dbReference type="GO" id="GO:0016020">
    <property type="term" value="C:membrane"/>
    <property type="evidence" value="ECO:0007669"/>
    <property type="project" value="UniProtKB-SubCell"/>
</dbReference>
<evidence type="ECO:0000256" key="4">
    <source>
        <dbReference type="ARBA" id="ARBA00023136"/>
    </source>
</evidence>
<dbReference type="AlphaFoldDB" id="A0A0D3HBL7"/>
<dbReference type="Gene3D" id="1.20.1250.20">
    <property type="entry name" value="MFS general substrate transporter like domains"/>
    <property type="match status" value="1"/>
</dbReference>
<evidence type="ECO:0000313" key="9">
    <source>
        <dbReference type="EnsemblPlants" id="OBART10G03720.1"/>
    </source>
</evidence>
<evidence type="ECO:0000259" key="8">
    <source>
        <dbReference type="Pfam" id="PF23262"/>
    </source>
</evidence>
<feature type="transmembrane region" description="Helical" evidence="6">
    <location>
        <begin position="442"/>
        <end position="463"/>
    </location>
</feature>
<dbReference type="EnsemblPlants" id="OBART10G03720.1">
    <property type="protein sequence ID" value="OBART10G03720.1"/>
    <property type="gene ID" value="OBART10G03720"/>
</dbReference>